<protein>
    <submittedName>
        <fullName evidence="1">Uncharacterized protein</fullName>
    </submittedName>
</protein>
<keyword evidence="2" id="KW-1185">Reference proteome</keyword>
<proteinExistence type="predicted"/>
<accession>A0ABX7N5K6</accession>
<organism evidence="1 2">
    <name type="scientific">Myxococcus landrumensis</name>
    <dbReference type="NCBI Taxonomy" id="2813577"/>
    <lineage>
        <taxon>Bacteria</taxon>
        <taxon>Pseudomonadati</taxon>
        <taxon>Myxococcota</taxon>
        <taxon>Myxococcia</taxon>
        <taxon>Myxococcales</taxon>
        <taxon>Cystobacterineae</taxon>
        <taxon>Myxococcaceae</taxon>
        <taxon>Myxococcus</taxon>
    </lineage>
</organism>
<reference evidence="1 2" key="1">
    <citation type="submission" date="2021-02" db="EMBL/GenBank/DDBJ databases">
        <title>De Novo genome assembly of isolated myxobacteria.</title>
        <authorList>
            <person name="Stevens D.C."/>
        </authorList>
    </citation>
    <scope>NUCLEOTIDE SEQUENCE [LARGE SCALE GENOMIC DNA]</scope>
    <source>
        <strain evidence="1 2">SCHIC003</strain>
    </source>
</reference>
<name>A0ABX7N5K6_9BACT</name>
<evidence type="ECO:0000313" key="2">
    <source>
        <dbReference type="Proteomes" id="UP000663090"/>
    </source>
</evidence>
<dbReference type="EMBL" id="CP071091">
    <property type="protein sequence ID" value="QSQ14067.1"/>
    <property type="molecule type" value="Genomic_DNA"/>
</dbReference>
<evidence type="ECO:0000313" key="1">
    <source>
        <dbReference type="EMBL" id="QSQ14067.1"/>
    </source>
</evidence>
<dbReference type="Proteomes" id="UP000663090">
    <property type="component" value="Chromosome"/>
</dbReference>
<sequence length="68" mass="7282">MIHLEVNDQCPACDNPAGIPAEADGNDDAFNCVVCGERLNTRMDTTYAPTRVWLVTEASVRAAMGGVK</sequence>
<dbReference type="RefSeq" id="WP_206715861.1">
    <property type="nucleotide sequence ID" value="NZ_CP071091.1"/>
</dbReference>
<gene>
    <name evidence="1" type="ORF">JY572_38095</name>
</gene>